<dbReference type="EMBL" id="JASJOU010000030">
    <property type="protein sequence ID" value="MDJ1506844.1"/>
    <property type="molecule type" value="Genomic_DNA"/>
</dbReference>
<name>A0AAE3RDR0_9BACT</name>
<accession>A0AAE3RDR0</accession>
<reference evidence="2" key="1">
    <citation type="submission" date="2023-05" db="EMBL/GenBank/DDBJ databases">
        <authorList>
            <person name="Zhang X."/>
        </authorList>
    </citation>
    <scope>NUCLEOTIDE SEQUENCE</scope>
    <source>
        <strain evidence="2">BD1B2-1</strain>
    </source>
</reference>
<dbReference type="NCBIfam" id="TIGR04183">
    <property type="entry name" value="Por_Secre_tail"/>
    <property type="match status" value="1"/>
</dbReference>
<proteinExistence type="predicted"/>
<feature type="non-terminal residue" evidence="2">
    <location>
        <position position="1"/>
    </location>
</feature>
<organism evidence="2 3">
    <name type="scientific">Xanthocytophaga agilis</name>
    <dbReference type="NCBI Taxonomy" id="3048010"/>
    <lineage>
        <taxon>Bacteria</taxon>
        <taxon>Pseudomonadati</taxon>
        <taxon>Bacteroidota</taxon>
        <taxon>Cytophagia</taxon>
        <taxon>Cytophagales</taxon>
        <taxon>Rhodocytophagaceae</taxon>
        <taxon>Xanthocytophaga</taxon>
    </lineage>
</organism>
<sequence length="122" mass="13193">TYSFLDSSPLSGVNYYRLNQIDRDGNGSYSKVVTVKIGQSSGGYNFALYPNPSDGQSLYLHTDYSGKAVLNLYTIQGVCVKSMELEVGGGETLLPVSGLSAGAYLMQITTDKQVSHQKLIIK</sequence>
<dbReference type="RefSeq" id="WP_314520102.1">
    <property type="nucleotide sequence ID" value="NZ_JASJOU010000030.1"/>
</dbReference>
<feature type="domain" description="Secretion system C-terminal sorting" evidence="1">
    <location>
        <begin position="48"/>
        <end position="121"/>
    </location>
</feature>
<dbReference type="InterPro" id="IPR026444">
    <property type="entry name" value="Secre_tail"/>
</dbReference>
<evidence type="ECO:0000313" key="2">
    <source>
        <dbReference type="EMBL" id="MDJ1506844.1"/>
    </source>
</evidence>
<dbReference type="AlphaFoldDB" id="A0AAE3RDR0"/>
<keyword evidence="3" id="KW-1185">Reference proteome</keyword>
<comment type="caution">
    <text evidence="2">The sequence shown here is derived from an EMBL/GenBank/DDBJ whole genome shotgun (WGS) entry which is preliminary data.</text>
</comment>
<evidence type="ECO:0000313" key="3">
    <source>
        <dbReference type="Proteomes" id="UP001232063"/>
    </source>
</evidence>
<dbReference type="Proteomes" id="UP001232063">
    <property type="component" value="Unassembled WGS sequence"/>
</dbReference>
<protein>
    <submittedName>
        <fullName evidence="2">T9SS type A sorting domain-containing protein</fullName>
    </submittedName>
</protein>
<evidence type="ECO:0000259" key="1">
    <source>
        <dbReference type="Pfam" id="PF18962"/>
    </source>
</evidence>
<gene>
    <name evidence="2" type="ORF">QNI22_39765</name>
</gene>
<dbReference type="Pfam" id="PF18962">
    <property type="entry name" value="Por_Secre_tail"/>
    <property type="match status" value="1"/>
</dbReference>